<proteinExistence type="inferred from homology"/>
<dbReference type="Pfam" id="PF20684">
    <property type="entry name" value="Fung_rhodopsin"/>
    <property type="match status" value="1"/>
</dbReference>
<reference evidence="9 10" key="1">
    <citation type="journal article" date="2018" name="Sci. Rep.">
        <title>Comparative genomics provides insights into the lifestyle and reveals functional heterogeneity of dark septate endophytic fungi.</title>
        <authorList>
            <person name="Knapp D.G."/>
            <person name="Nemeth J.B."/>
            <person name="Barry K."/>
            <person name="Hainaut M."/>
            <person name="Henrissat B."/>
            <person name="Johnson J."/>
            <person name="Kuo A."/>
            <person name="Lim J.H.P."/>
            <person name="Lipzen A."/>
            <person name="Nolan M."/>
            <person name="Ohm R.A."/>
            <person name="Tamas L."/>
            <person name="Grigoriev I.V."/>
            <person name="Spatafora J.W."/>
            <person name="Nagy L.G."/>
            <person name="Kovacs G.M."/>
        </authorList>
    </citation>
    <scope>NUCLEOTIDE SEQUENCE [LARGE SCALE GENOMIC DNA]</scope>
    <source>
        <strain evidence="9 10">DSE2036</strain>
    </source>
</reference>
<evidence type="ECO:0000259" key="8">
    <source>
        <dbReference type="Pfam" id="PF20684"/>
    </source>
</evidence>
<feature type="transmembrane region" description="Helical" evidence="7">
    <location>
        <begin position="229"/>
        <end position="248"/>
    </location>
</feature>
<feature type="transmembrane region" description="Helical" evidence="7">
    <location>
        <begin position="25"/>
        <end position="47"/>
    </location>
</feature>
<feature type="transmembrane region" description="Helical" evidence="7">
    <location>
        <begin position="142"/>
        <end position="163"/>
    </location>
</feature>
<dbReference type="EMBL" id="KZ805569">
    <property type="protein sequence ID" value="PVH93775.1"/>
    <property type="molecule type" value="Genomic_DNA"/>
</dbReference>
<feature type="transmembrane region" description="Helical" evidence="7">
    <location>
        <begin position="254"/>
        <end position="278"/>
    </location>
</feature>
<evidence type="ECO:0000256" key="3">
    <source>
        <dbReference type="ARBA" id="ARBA00022989"/>
    </source>
</evidence>
<keyword evidence="3 7" id="KW-1133">Transmembrane helix</keyword>
<evidence type="ECO:0000256" key="1">
    <source>
        <dbReference type="ARBA" id="ARBA00004141"/>
    </source>
</evidence>
<evidence type="ECO:0000256" key="7">
    <source>
        <dbReference type="SAM" id="Phobius"/>
    </source>
</evidence>
<feature type="transmembrane region" description="Helical" evidence="7">
    <location>
        <begin position="106"/>
        <end position="130"/>
    </location>
</feature>
<evidence type="ECO:0000313" key="10">
    <source>
        <dbReference type="Proteomes" id="UP000244855"/>
    </source>
</evidence>
<dbReference type="InterPro" id="IPR052337">
    <property type="entry name" value="SAT4-like"/>
</dbReference>
<keyword evidence="10" id="KW-1185">Reference proteome</keyword>
<evidence type="ECO:0000256" key="5">
    <source>
        <dbReference type="ARBA" id="ARBA00038359"/>
    </source>
</evidence>
<comment type="subcellular location">
    <subcellularLocation>
        <location evidence="1">Membrane</location>
        <topology evidence="1">Multi-pass membrane protein</topology>
    </subcellularLocation>
</comment>
<dbReference type="STRING" id="97972.A0A2V1D6U4"/>
<keyword evidence="2 7" id="KW-0812">Transmembrane</keyword>
<name>A0A2V1D6U4_9PLEO</name>
<dbReference type="AlphaFoldDB" id="A0A2V1D6U4"/>
<organism evidence="9 10">
    <name type="scientific">Periconia macrospinosa</name>
    <dbReference type="NCBI Taxonomy" id="97972"/>
    <lineage>
        <taxon>Eukaryota</taxon>
        <taxon>Fungi</taxon>
        <taxon>Dikarya</taxon>
        <taxon>Ascomycota</taxon>
        <taxon>Pezizomycotina</taxon>
        <taxon>Dothideomycetes</taxon>
        <taxon>Pleosporomycetidae</taxon>
        <taxon>Pleosporales</taxon>
        <taxon>Massarineae</taxon>
        <taxon>Periconiaceae</taxon>
        <taxon>Periconia</taxon>
    </lineage>
</organism>
<feature type="domain" description="Rhodopsin" evidence="8">
    <location>
        <begin position="43"/>
        <end position="279"/>
    </location>
</feature>
<feature type="compositionally biased region" description="Basic and acidic residues" evidence="6">
    <location>
        <begin position="332"/>
        <end position="357"/>
    </location>
</feature>
<dbReference type="Proteomes" id="UP000244855">
    <property type="component" value="Unassembled WGS sequence"/>
</dbReference>
<feature type="transmembrane region" description="Helical" evidence="7">
    <location>
        <begin position="201"/>
        <end position="220"/>
    </location>
</feature>
<evidence type="ECO:0000256" key="4">
    <source>
        <dbReference type="ARBA" id="ARBA00023136"/>
    </source>
</evidence>
<keyword evidence="4 7" id="KW-0472">Membrane</keyword>
<feature type="transmembrane region" description="Helical" evidence="7">
    <location>
        <begin position="59"/>
        <end position="78"/>
    </location>
</feature>
<gene>
    <name evidence="9" type="ORF">DM02DRAFT_695121</name>
</gene>
<evidence type="ECO:0000313" key="9">
    <source>
        <dbReference type="EMBL" id="PVH93775.1"/>
    </source>
</evidence>
<sequence length="357" mass="39844">MAAPQIPADELAYQLANKDQNRGPIIIIVSSLLLGLSTAAVIARFVARRVLKVKIGWDDWLTIPSLAMIATMVVELTYGEYHTTKFGLGRHMIATNPAEGYRILQIGFFLSLSYTLLHLFIKLSILLFYIRIFGLFEKWFKISVYCVMAYVVGWSLSQVRFILGQCQPLDYFWQRVNITLDPPAKGVCPVNTEVSSLSTSILNIIADFLILILPISHLVNLQLILAKKVALLSVFLVGTLETISNIWTGAAVDGYLWTIIEASVGLMCACFPIVGPLFKILRSKVSSSNGSRAAGYHMGSAQKIQGSDIGEKRKYNKRPFNSEVNTVDGEEELKPLSREDYETRQSRREDDGTRISV</sequence>
<dbReference type="PANTHER" id="PTHR33048">
    <property type="entry name" value="PTH11-LIKE INTEGRAL MEMBRANE PROTEIN (AFU_ORTHOLOGUE AFUA_5G11245)"/>
    <property type="match status" value="1"/>
</dbReference>
<dbReference type="InterPro" id="IPR049326">
    <property type="entry name" value="Rhodopsin_dom_fungi"/>
</dbReference>
<accession>A0A2V1D6U4</accession>
<feature type="region of interest" description="Disordered" evidence="6">
    <location>
        <begin position="311"/>
        <end position="357"/>
    </location>
</feature>
<evidence type="ECO:0000256" key="2">
    <source>
        <dbReference type="ARBA" id="ARBA00022692"/>
    </source>
</evidence>
<dbReference type="GO" id="GO:0016020">
    <property type="term" value="C:membrane"/>
    <property type="evidence" value="ECO:0007669"/>
    <property type="project" value="UniProtKB-SubCell"/>
</dbReference>
<dbReference type="OrthoDB" id="5417844at2759"/>
<evidence type="ECO:0000256" key="6">
    <source>
        <dbReference type="SAM" id="MobiDB-lite"/>
    </source>
</evidence>
<comment type="similarity">
    <text evidence="5">Belongs to the SAT4 family.</text>
</comment>
<dbReference type="PANTHER" id="PTHR33048:SF47">
    <property type="entry name" value="INTEGRAL MEMBRANE PROTEIN-RELATED"/>
    <property type="match status" value="1"/>
</dbReference>
<protein>
    <recommendedName>
        <fullName evidence="8">Rhodopsin domain-containing protein</fullName>
    </recommendedName>
</protein>